<dbReference type="OrthoDB" id="1873458at2759"/>
<evidence type="ECO:0000256" key="3">
    <source>
        <dbReference type="ARBA" id="ARBA00038300"/>
    </source>
</evidence>
<dbReference type="InterPro" id="IPR016140">
    <property type="entry name" value="Bifunc_inhib/LTP/seed_store"/>
</dbReference>
<evidence type="ECO:0000256" key="1">
    <source>
        <dbReference type="ARBA" id="ARBA00004613"/>
    </source>
</evidence>
<evidence type="ECO:0000256" key="2">
    <source>
        <dbReference type="ARBA" id="ARBA00022525"/>
    </source>
</evidence>
<evidence type="ECO:0000313" key="6">
    <source>
        <dbReference type="EMBL" id="TXG70859.1"/>
    </source>
</evidence>
<dbReference type="SMART" id="SM00499">
    <property type="entry name" value="AAI"/>
    <property type="match status" value="1"/>
</dbReference>
<feature type="chain" id="PRO_5023079542" description="Bifunctional inhibitor/plant lipid transfer protein/seed storage helical domain-containing protein" evidence="4">
    <location>
        <begin position="29"/>
        <end position="101"/>
    </location>
</feature>
<dbReference type="Proteomes" id="UP000323000">
    <property type="component" value="Chromosome 2"/>
</dbReference>
<dbReference type="Gene3D" id="1.10.110.10">
    <property type="entry name" value="Plant lipid-transfer and hydrophobic proteins"/>
    <property type="match status" value="1"/>
</dbReference>
<evidence type="ECO:0000259" key="5">
    <source>
        <dbReference type="SMART" id="SM00499"/>
    </source>
</evidence>
<proteinExistence type="inferred from homology"/>
<keyword evidence="4" id="KW-0732">Signal</keyword>
<dbReference type="EMBL" id="VAHF01000002">
    <property type="protein sequence ID" value="TXG70859.1"/>
    <property type="molecule type" value="Genomic_DNA"/>
</dbReference>
<keyword evidence="2" id="KW-0964">Secreted</keyword>
<comment type="subcellular location">
    <subcellularLocation>
        <location evidence="1">Secreted</location>
    </subcellularLocation>
</comment>
<name>A0A5C7IP65_9ROSI</name>
<protein>
    <recommendedName>
        <fullName evidence="5">Bifunctional inhibitor/plant lipid transfer protein/seed storage helical domain-containing protein</fullName>
    </recommendedName>
</protein>
<comment type="similarity">
    <text evidence="3">Belongs to the A9/FIL1 family.</text>
</comment>
<keyword evidence="7" id="KW-1185">Reference proteome</keyword>
<reference evidence="7" key="1">
    <citation type="journal article" date="2019" name="Gigascience">
        <title>De novo genome assembly of the endangered Acer yangbiense, a plant species with extremely small populations endemic to Yunnan Province, China.</title>
        <authorList>
            <person name="Yang J."/>
            <person name="Wariss H.M."/>
            <person name="Tao L."/>
            <person name="Zhang R."/>
            <person name="Yun Q."/>
            <person name="Hollingsworth P."/>
            <person name="Dao Z."/>
            <person name="Luo G."/>
            <person name="Guo H."/>
            <person name="Ma Y."/>
            <person name="Sun W."/>
        </authorList>
    </citation>
    <scope>NUCLEOTIDE SEQUENCE [LARGE SCALE GENOMIC DNA]</scope>
    <source>
        <strain evidence="7">cv. Malutang</strain>
    </source>
</reference>
<gene>
    <name evidence="6" type="ORF">EZV62_005794</name>
</gene>
<dbReference type="SUPFAM" id="SSF47699">
    <property type="entry name" value="Bifunctional inhibitor/lipid-transfer protein/seed storage 2S albumin"/>
    <property type="match status" value="1"/>
</dbReference>
<dbReference type="PANTHER" id="PTHR35501">
    <property type="entry name" value="PROTEIN YY1"/>
    <property type="match status" value="1"/>
</dbReference>
<dbReference type="Pfam" id="PF00234">
    <property type="entry name" value="Tryp_alpha_amyl"/>
    <property type="match status" value="1"/>
</dbReference>
<evidence type="ECO:0000256" key="4">
    <source>
        <dbReference type="SAM" id="SignalP"/>
    </source>
</evidence>
<feature type="signal peptide" evidence="4">
    <location>
        <begin position="1"/>
        <end position="28"/>
    </location>
</feature>
<dbReference type="PANTHER" id="PTHR35501:SF3">
    <property type="entry name" value="PROTEIN YY1"/>
    <property type="match status" value="1"/>
</dbReference>
<organism evidence="6 7">
    <name type="scientific">Acer yangbiense</name>
    <dbReference type="NCBI Taxonomy" id="1000413"/>
    <lineage>
        <taxon>Eukaryota</taxon>
        <taxon>Viridiplantae</taxon>
        <taxon>Streptophyta</taxon>
        <taxon>Embryophyta</taxon>
        <taxon>Tracheophyta</taxon>
        <taxon>Spermatophyta</taxon>
        <taxon>Magnoliopsida</taxon>
        <taxon>eudicotyledons</taxon>
        <taxon>Gunneridae</taxon>
        <taxon>Pentapetalae</taxon>
        <taxon>rosids</taxon>
        <taxon>malvids</taxon>
        <taxon>Sapindales</taxon>
        <taxon>Sapindaceae</taxon>
        <taxon>Hippocastanoideae</taxon>
        <taxon>Acereae</taxon>
        <taxon>Acer</taxon>
    </lineage>
</organism>
<dbReference type="AlphaFoldDB" id="A0A5C7IP65"/>
<comment type="caution">
    <text evidence="6">The sequence shown here is derived from an EMBL/GenBank/DDBJ whole genome shotgun (WGS) entry which is preliminary data.</text>
</comment>
<dbReference type="InterPro" id="IPR036312">
    <property type="entry name" value="Bifun_inhib/LTP/seed_sf"/>
</dbReference>
<feature type="domain" description="Bifunctional inhibitor/plant lipid transfer protein/seed storage helical" evidence="5">
    <location>
        <begin position="39"/>
        <end position="99"/>
    </location>
</feature>
<accession>A0A5C7IP65</accession>
<sequence>MAGLKSQVSLRSNAALLVLIIAVAMCAALQAQIASAQGCTAELSNLNVCAPFVVPGLSENNPNAECCAALQSVEHDCLCNTVRIAARLPAHCNLPPVTCGN</sequence>
<evidence type="ECO:0000313" key="7">
    <source>
        <dbReference type="Proteomes" id="UP000323000"/>
    </source>
</evidence>
<dbReference type="GO" id="GO:0005576">
    <property type="term" value="C:extracellular region"/>
    <property type="evidence" value="ECO:0007669"/>
    <property type="project" value="UniProtKB-SubCell"/>
</dbReference>